<dbReference type="EMBL" id="BDRX01000149">
    <property type="protein sequence ID" value="GBF99194.1"/>
    <property type="molecule type" value="Genomic_DNA"/>
</dbReference>
<proteinExistence type="predicted"/>
<feature type="compositionally biased region" description="Basic residues" evidence="2">
    <location>
        <begin position="535"/>
        <end position="544"/>
    </location>
</feature>
<sequence>MAEPTDPTTLSEATLRIERAALDPDLDDAIDNLPWAIGLFVLSTDDALKTKAVRAILTSLRRIGPDHFVKSINISLLGMARGDGAMPIDIDLEFPAEYADVYVSNGGTFSPAASLERILGMVIRAPPGMALTSLPSGFREAPPPEAGRPPRGAFCTLRERMGLKGSSRTATTIMVNKAAILTTLERCLVLDASEGLLRQIALACSSLLRDHPYAVAGVLRCILTGDPAAEALASLTAAAAPRGDGGDATGGDAAAGAAGAIGIVSVRGMDRAKVDLLTAALAELKGGLKSVAAPGARQVGEMIAASLVRARSALETTAAGVSPPGGGSGGGGGGGAGPAPMDWGRGTWEELAAGSGDDELAEDDTQPDSGEDDRGGGSRRSNGGGSGGGGSGGGGIGVVAAKLESRRLAQELGAALVRLAEERAARELAQEQAAQLQAALAEARRECQQLQAAAHEVDRARLLAEQEVAALRAAGAGTGGGGTGSSGSALLQRVAPPQQGLGNSGAVGATRAAAPPPASMPSLYDKPMRVPAGLSRKRLLSAKP</sequence>
<evidence type="ECO:0000256" key="1">
    <source>
        <dbReference type="SAM" id="Coils"/>
    </source>
</evidence>
<keyword evidence="1" id="KW-0175">Coiled coil</keyword>
<evidence type="ECO:0000313" key="3">
    <source>
        <dbReference type="EMBL" id="GBF99194.1"/>
    </source>
</evidence>
<dbReference type="AlphaFoldDB" id="A0A2V0PHA0"/>
<feature type="compositionally biased region" description="Acidic residues" evidence="2">
    <location>
        <begin position="356"/>
        <end position="371"/>
    </location>
</feature>
<accession>A0A2V0PHA0</accession>
<name>A0A2V0PHA0_9CHLO</name>
<feature type="region of interest" description="Disordered" evidence="2">
    <location>
        <begin position="496"/>
        <end position="544"/>
    </location>
</feature>
<feature type="region of interest" description="Disordered" evidence="2">
    <location>
        <begin position="317"/>
        <end position="393"/>
    </location>
</feature>
<protein>
    <submittedName>
        <fullName evidence="3">Uncharacterized protein</fullName>
    </submittedName>
</protein>
<reference evidence="3 4" key="1">
    <citation type="journal article" date="2018" name="Sci. Rep.">
        <title>Raphidocelis subcapitata (=Pseudokirchneriella subcapitata) provides an insight into genome evolution and environmental adaptations in the Sphaeropleales.</title>
        <authorList>
            <person name="Suzuki S."/>
            <person name="Yamaguchi H."/>
            <person name="Nakajima N."/>
            <person name="Kawachi M."/>
        </authorList>
    </citation>
    <scope>NUCLEOTIDE SEQUENCE [LARGE SCALE GENOMIC DNA]</scope>
    <source>
        <strain evidence="3 4">NIES-35</strain>
    </source>
</reference>
<evidence type="ECO:0000256" key="2">
    <source>
        <dbReference type="SAM" id="MobiDB-lite"/>
    </source>
</evidence>
<feature type="compositionally biased region" description="Gly residues" evidence="2">
    <location>
        <begin position="382"/>
        <end position="393"/>
    </location>
</feature>
<feature type="coiled-coil region" evidence="1">
    <location>
        <begin position="419"/>
        <end position="460"/>
    </location>
</feature>
<gene>
    <name evidence="3" type="ORF">Rsub_12452</name>
</gene>
<dbReference type="Proteomes" id="UP000247498">
    <property type="component" value="Unassembled WGS sequence"/>
</dbReference>
<feature type="compositionally biased region" description="Gly residues" evidence="2">
    <location>
        <begin position="323"/>
        <end position="337"/>
    </location>
</feature>
<keyword evidence="4" id="KW-1185">Reference proteome</keyword>
<comment type="caution">
    <text evidence="3">The sequence shown here is derived from an EMBL/GenBank/DDBJ whole genome shotgun (WGS) entry which is preliminary data.</text>
</comment>
<organism evidence="3 4">
    <name type="scientific">Raphidocelis subcapitata</name>
    <dbReference type="NCBI Taxonomy" id="307507"/>
    <lineage>
        <taxon>Eukaryota</taxon>
        <taxon>Viridiplantae</taxon>
        <taxon>Chlorophyta</taxon>
        <taxon>core chlorophytes</taxon>
        <taxon>Chlorophyceae</taxon>
        <taxon>CS clade</taxon>
        <taxon>Sphaeropleales</taxon>
        <taxon>Selenastraceae</taxon>
        <taxon>Raphidocelis</taxon>
    </lineage>
</organism>
<dbReference type="InParanoid" id="A0A2V0PHA0"/>
<evidence type="ECO:0000313" key="4">
    <source>
        <dbReference type="Proteomes" id="UP000247498"/>
    </source>
</evidence>